<feature type="transmembrane region" description="Helical" evidence="1">
    <location>
        <begin position="88"/>
        <end position="108"/>
    </location>
</feature>
<evidence type="ECO:0000313" key="2">
    <source>
        <dbReference type="EMBL" id="WOS76217.1"/>
    </source>
</evidence>
<organism evidence="2 3">
    <name type="scientific">Pseudomonas aeruginosa</name>
    <dbReference type="NCBI Taxonomy" id="287"/>
    <lineage>
        <taxon>Bacteria</taxon>
        <taxon>Pseudomonadati</taxon>
        <taxon>Pseudomonadota</taxon>
        <taxon>Gammaproteobacteria</taxon>
        <taxon>Pseudomonadales</taxon>
        <taxon>Pseudomonadaceae</taxon>
        <taxon>Pseudomonas</taxon>
    </lineage>
</organism>
<feature type="transmembrane region" description="Helical" evidence="1">
    <location>
        <begin position="52"/>
        <end position="73"/>
    </location>
</feature>
<dbReference type="RefSeq" id="WP_124186856.1">
    <property type="nucleotide sequence ID" value="NZ_AP014651.1"/>
</dbReference>
<name>A0AAQ3QZG8_PSEAI</name>
<dbReference type="AlphaFoldDB" id="A0AAQ3QZG8"/>
<dbReference type="EMBL" id="CP136986">
    <property type="protein sequence ID" value="WOS76217.1"/>
    <property type="molecule type" value="Genomic_DNA"/>
</dbReference>
<keyword evidence="1" id="KW-0472">Membrane</keyword>
<keyword evidence="1" id="KW-0812">Transmembrane</keyword>
<evidence type="ECO:0000256" key="1">
    <source>
        <dbReference type="SAM" id="Phobius"/>
    </source>
</evidence>
<sequence>MTDHNFTNTTITETVVLSEPLSGNSIASIQAIYPFTEADYVRLDSQGNVVKNWATSFLFVAIGSAVTLLQNVYKDGLNTPNDVASGDVIVLSILSLITALLFVVSAFVPNEKKKLMKRIGKFFKDSASQNHFIRGAK</sequence>
<keyword evidence="1" id="KW-1133">Transmembrane helix</keyword>
<reference evidence="2" key="2">
    <citation type="submission" date="2023-10" db="EMBL/GenBank/DDBJ databases">
        <title>Pathogen: clinical or host-associated sample.</title>
        <authorList>
            <person name="Hergert J."/>
            <person name="Casey R."/>
            <person name="Wagner J."/>
            <person name="Young E.L."/>
            <person name="Oakeson K.F."/>
        </authorList>
    </citation>
    <scope>NUCLEOTIDE SEQUENCE</scope>
    <source>
        <strain evidence="2">2021CK-01020</strain>
    </source>
</reference>
<dbReference type="Proteomes" id="UP001297540">
    <property type="component" value="Chromosome"/>
</dbReference>
<accession>A0AAQ3QZG8</accession>
<protein>
    <submittedName>
        <fullName evidence="2">Uncharacterized protein</fullName>
    </submittedName>
</protein>
<evidence type="ECO:0000313" key="3">
    <source>
        <dbReference type="Proteomes" id="UP001297540"/>
    </source>
</evidence>
<gene>
    <name evidence="2" type="ORF">L4V69_27455</name>
</gene>
<proteinExistence type="predicted"/>
<reference evidence="2" key="1">
    <citation type="submission" date="2023-06" db="EMBL/GenBank/DDBJ databases">
        <authorList>
            <consortium name="Clinical and Environmental Microbiology Branch: Whole genome sequencing antimicrobial resistance pathogens in the healthcare setting"/>
        </authorList>
    </citation>
    <scope>NUCLEOTIDE SEQUENCE</scope>
    <source>
        <strain evidence="2">2021CK-01020</strain>
    </source>
</reference>